<proteinExistence type="inferred from homology"/>
<evidence type="ECO:0000259" key="9">
    <source>
        <dbReference type="Pfam" id="PF25967"/>
    </source>
</evidence>
<feature type="domain" description="Multidrug resistance protein MdtA-like barrel-sandwich hybrid" evidence="7">
    <location>
        <begin position="65"/>
        <end position="208"/>
    </location>
</feature>
<sequence>MPEKNFLGRAPRRVTLAAAFAALAAPAFAQAPQGQRPPVDVTVVTIQRRPVPVTTTLPGRTTAYRTAEVRPQVGGVLRERLFTEGQAVTQGQPLYQIDPAPLEAALASAQASQARAEATRRSANTTVNRYRPLVAARAVSQQDLDTAEASLRQAEADVASAQAAVETARINLTYTRVLSPLSGRTGRSNLTNGALVTAGQAAPLVTITQLDPIFVDVVQPSAALLRQRRAIAAGTLHRDSADTATARLVLEDGTEYPQPGRIQFTEVIVDQGTGSVTLRAEFPNPDGLLLPGMFVRARIEEGTTDRAFLVPQQAVLRNARGQPVAYVVKPDNTVEPRMLTTDRAIGTDWLVTSGINDGDRVVLEGVMRLGPGARVNPTERPAQAAANPQRTGG</sequence>
<keyword evidence="11" id="KW-1185">Reference proteome</keyword>
<dbReference type="Gene3D" id="2.40.50.100">
    <property type="match status" value="1"/>
</dbReference>
<evidence type="ECO:0000259" key="7">
    <source>
        <dbReference type="Pfam" id="PF25917"/>
    </source>
</evidence>
<evidence type="ECO:0000256" key="3">
    <source>
        <dbReference type="SAM" id="Coils"/>
    </source>
</evidence>
<dbReference type="Pfam" id="PF25944">
    <property type="entry name" value="Beta-barrel_RND"/>
    <property type="match status" value="1"/>
</dbReference>
<evidence type="ECO:0000256" key="2">
    <source>
        <dbReference type="ARBA" id="ARBA00009477"/>
    </source>
</evidence>
<dbReference type="PANTHER" id="PTHR30158">
    <property type="entry name" value="ACRA/E-RELATED COMPONENT OF DRUG EFFLUX TRANSPORTER"/>
    <property type="match status" value="1"/>
</dbReference>
<feature type="region of interest" description="Disordered" evidence="4">
    <location>
        <begin position="372"/>
        <end position="393"/>
    </location>
</feature>
<dbReference type="Pfam" id="PF25876">
    <property type="entry name" value="HH_MFP_RND"/>
    <property type="match status" value="1"/>
</dbReference>
<dbReference type="SUPFAM" id="SSF111369">
    <property type="entry name" value="HlyD-like secretion proteins"/>
    <property type="match status" value="1"/>
</dbReference>
<evidence type="ECO:0000256" key="5">
    <source>
        <dbReference type="SAM" id="SignalP"/>
    </source>
</evidence>
<dbReference type="FunFam" id="2.40.420.20:FF:000001">
    <property type="entry name" value="Efflux RND transporter periplasmic adaptor subunit"/>
    <property type="match status" value="1"/>
</dbReference>
<keyword evidence="5" id="KW-0732">Signal</keyword>
<feature type="domain" description="Multidrug resistance protein MdtA-like beta-barrel" evidence="8">
    <location>
        <begin position="212"/>
        <end position="303"/>
    </location>
</feature>
<dbReference type="InterPro" id="IPR058627">
    <property type="entry name" value="MdtA-like_C"/>
</dbReference>
<dbReference type="Gene3D" id="2.40.30.170">
    <property type="match status" value="1"/>
</dbReference>
<feature type="domain" description="Multidrug resistance protein MdtA-like alpha-helical hairpin" evidence="6">
    <location>
        <begin position="106"/>
        <end position="175"/>
    </location>
</feature>
<comment type="caution">
    <text evidence="10">The sequence shown here is derived from an EMBL/GenBank/DDBJ whole genome shotgun (WGS) entry which is preliminary data.</text>
</comment>
<dbReference type="Proteomes" id="UP000282957">
    <property type="component" value="Unassembled WGS sequence"/>
</dbReference>
<dbReference type="EMBL" id="SACL01000004">
    <property type="protein sequence ID" value="RVT96002.1"/>
    <property type="molecule type" value="Genomic_DNA"/>
</dbReference>
<evidence type="ECO:0000313" key="11">
    <source>
        <dbReference type="Proteomes" id="UP000282957"/>
    </source>
</evidence>
<comment type="subcellular location">
    <subcellularLocation>
        <location evidence="1">Cell envelope</location>
    </subcellularLocation>
</comment>
<protein>
    <submittedName>
        <fullName evidence="10">Efflux RND transporter periplasmic adaptor subunit</fullName>
    </submittedName>
</protein>
<dbReference type="Pfam" id="PF25967">
    <property type="entry name" value="RND-MFP_C"/>
    <property type="match status" value="1"/>
</dbReference>
<dbReference type="Gene3D" id="1.10.287.470">
    <property type="entry name" value="Helix hairpin bin"/>
    <property type="match status" value="1"/>
</dbReference>
<evidence type="ECO:0000256" key="1">
    <source>
        <dbReference type="ARBA" id="ARBA00004196"/>
    </source>
</evidence>
<dbReference type="InterPro" id="IPR006143">
    <property type="entry name" value="RND_pump_MFP"/>
</dbReference>
<gene>
    <name evidence="10" type="ORF">EOD42_12795</name>
</gene>
<reference evidence="10 11" key="1">
    <citation type="submission" date="2019-01" db="EMBL/GenBank/DDBJ databases">
        <authorList>
            <person name="Chen W.-M."/>
        </authorList>
    </citation>
    <scope>NUCLEOTIDE SEQUENCE [LARGE SCALE GENOMIC DNA]</scope>
    <source>
        <strain evidence="10 11">CCP-6</strain>
    </source>
</reference>
<accession>A0A437MEF7</accession>
<feature type="chain" id="PRO_5019022040" evidence="5">
    <location>
        <begin position="30"/>
        <end position="393"/>
    </location>
</feature>
<dbReference type="InterPro" id="IPR058625">
    <property type="entry name" value="MdtA-like_BSH"/>
</dbReference>
<name>A0A437MEF7_9PROT</name>
<dbReference type="Pfam" id="PF25917">
    <property type="entry name" value="BSH_RND"/>
    <property type="match status" value="1"/>
</dbReference>
<organism evidence="10 11">
    <name type="scientific">Rhodovarius crocodyli</name>
    <dbReference type="NCBI Taxonomy" id="1979269"/>
    <lineage>
        <taxon>Bacteria</taxon>
        <taxon>Pseudomonadati</taxon>
        <taxon>Pseudomonadota</taxon>
        <taxon>Alphaproteobacteria</taxon>
        <taxon>Acetobacterales</taxon>
        <taxon>Roseomonadaceae</taxon>
        <taxon>Rhodovarius</taxon>
    </lineage>
</organism>
<evidence type="ECO:0000256" key="4">
    <source>
        <dbReference type="SAM" id="MobiDB-lite"/>
    </source>
</evidence>
<dbReference type="AlphaFoldDB" id="A0A437MEF7"/>
<keyword evidence="3" id="KW-0175">Coiled coil</keyword>
<dbReference type="InterPro" id="IPR058624">
    <property type="entry name" value="MdtA-like_HH"/>
</dbReference>
<feature type="coiled-coil region" evidence="3">
    <location>
        <begin position="137"/>
        <end position="171"/>
    </location>
</feature>
<evidence type="ECO:0000259" key="8">
    <source>
        <dbReference type="Pfam" id="PF25944"/>
    </source>
</evidence>
<evidence type="ECO:0000259" key="6">
    <source>
        <dbReference type="Pfam" id="PF25876"/>
    </source>
</evidence>
<dbReference type="Gene3D" id="2.40.420.20">
    <property type="match status" value="1"/>
</dbReference>
<dbReference type="NCBIfam" id="TIGR01730">
    <property type="entry name" value="RND_mfp"/>
    <property type="match status" value="1"/>
</dbReference>
<feature type="signal peptide" evidence="5">
    <location>
        <begin position="1"/>
        <end position="29"/>
    </location>
</feature>
<dbReference type="OrthoDB" id="9800613at2"/>
<evidence type="ECO:0000313" key="10">
    <source>
        <dbReference type="EMBL" id="RVT96002.1"/>
    </source>
</evidence>
<comment type="similarity">
    <text evidence="2">Belongs to the membrane fusion protein (MFP) (TC 8.A.1) family.</text>
</comment>
<dbReference type="PANTHER" id="PTHR30158:SF3">
    <property type="entry name" value="MULTIDRUG EFFLUX PUMP SUBUNIT ACRA-RELATED"/>
    <property type="match status" value="1"/>
</dbReference>
<dbReference type="InterPro" id="IPR058626">
    <property type="entry name" value="MdtA-like_b-barrel"/>
</dbReference>
<dbReference type="RefSeq" id="WP_127787935.1">
    <property type="nucleotide sequence ID" value="NZ_SACL01000004.1"/>
</dbReference>
<dbReference type="GO" id="GO:0022857">
    <property type="term" value="F:transmembrane transporter activity"/>
    <property type="evidence" value="ECO:0007669"/>
    <property type="project" value="InterPro"/>
</dbReference>
<feature type="domain" description="Multidrug resistance protein MdtA-like C-terminal permuted SH3" evidence="9">
    <location>
        <begin position="307"/>
        <end position="366"/>
    </location>
</feature>
<dbReference type="GO" id="GO:0005886">
    <property type="term" value="C:plasma membrane"/>
    <property type="evidence" value="ECO:0007669"/>
    <property type="project" value="UniProtKB-SubCell"/>
</dbReference>
<dbReference type="GO" id="GO:0046677">
    <property type="term" value="P:response to antibiotic"/>
    <property type="evidence" value="ECO:0007669"/>
    <property type="project" value="TreeGrafter"/>
</dbReference>